<dbReference type="AlphaFoldDB" id="A0A1J5PVA5"/>
<accession>A0A1J5PVA5</accession>
<dbReference type="Gene3D" id="1.20.144.10">
    <property type="entry name" value="Phosphatidic acid phosphatase type 2/haloperoxidase"/>
    <property type="match status" value="1"/>
</dbReference>
<comment type="caution">
    <text evidence="3">The sequence shown here is derived from an EMBL/GenBank/DDBJ whole genome shotgun (WGS) entry which is preliminary data.</text>
</comment>
<dbReference type="InterPro" id="IPR036938">
    <property type="entry name" value="PAP2/HPO_sf"/>
</dbReference>
<dbReference type="InterPro" id="IPR000326">
    <property type="entry name" value="PAP2/HPO"/>
</dbReference>
<evidence type="ECO:0000256" key="1">
    <source>
        <dbReference type="SAM" id="Phobius"/>
    </source>
</evidence>
<feature type="transmembrane region" description="Helical" evidence="1">
    <location>
        <begin position="39"/>
        <end position="57"/>
    </location>
</feature>
<keyword evidence="1" id="KW-0472">Membrane</keyword>
<organism evidence="3">
    <name type="scientific">mine drainage metagenome</name>
    <dbReference type="NCBI Taxonomy" id="410659"/>
    <lineage>
        <taxon>unclassified sequences</taxon>
        <taxon>metagenomes</taxon>
        <taxon>ecological metagenomes</taxon>
    </lineage>
</organism>
<evidence type="ECO:0000313" key="3">
    <source>
        <dbReference type="EMBL" id="OIQ69227.1"/>
    </source>
</evidence>
<gene>
    <name evidence="3" type="ORF">GALL_491760</name>
</gene>
<name>A0A1J5PVA5_9ZZZZ</name>
<feature type="domain" description="Phosphatidic acid phosphatase type 2/haloperoxidase" evidence="2">
    <location>
        <begin position="39"/>
        <end position="143"/>
    </location>
</feature>
<feature type="transmembrane region" description="Helical" evidence="1">
    <location>
        <begin position="77"/>
        <end position="93"/>
    </location>
</feature>
<feature type="transmembrane region" description="Helical" evidence="1">
    <location>
        <begin position="155"/>
        <end position="176"/>
    </location>
</feature>
<proteinExistence type="predicted"/>
<dbReference type="EMBL" id="MLJW01004848">
    <property type="protein sequence ID" value="OIQ69227.1"/>
    <property type="molecule type" value="Genomic_DNA"/>
</dbReference>
<feature type="transmembrane region" description="Helical" evidence="1">
    <location>
        <begin position="6"/>
        <end position="27"/>
    </location>
</feature>
<dbReference type="SUPFAM" id="SSF48317">
    <property type="entry name" value="Acid phosphatase/Vanadium-dependent haloperoxidase"/>
    <property type="match status" value="1"/>
</dbReference>
<evidence type="ECO:0000259" key="2">
    <source>
        <dbReference type="SMART" id="SM00014"/>
    </source>
</evidence>
<keyword evidence="1" id="KW-1133">Transmembrane helix</keyword>
<feature type="transmembrane region" description="Helical" evidence="1">
    <location>
        <begin position="100"/>
        <end position="120"/>
    </location>
</feature>
<feature type="transmembrane region" description="Helical" evidence="1">
    <location>
        <begin position="126"/>
        <end position="143"/>
    </location>
</feature>
<protein>
    <submittedName>
        <fullName evidence="3">PAP2 superfamily protein</fullName>
    </submittedName>
</protein>
<reference evidence="3" key="1">
    <citation type="submission" date="2016-10" db="EMBL/GenBank/DDBJ databases">
        <title>Sequence of Gallionella enrichment culture.</title>
        <authorList>
            <person name="Poehlein A."/>
            <person name="Muehling M."/>
            <person name="Daniel R."/>
        </authorList>
    </citation>
    <scope>NUCLEOTIDE SEQUENCE</scope>
</reference>
<dbReference type="Pfam" id="PF01569">
    <property type="entry name" value="PAP2"/>
    <property type="match status" value="1"/>
</dbReference>
<dbReference type="SMART" id="SM00014">
    <property type="entry name" value="acidPPc"/>
    <property type="match status" value="1"/>
</dbReference>
<keyword evidence="1" id="KW-0812">Transmembrane</keyword>
<sequence length="195" mass="19914">MHAWTFLTNFGDSAVTLPLAVAVLALFALSGSLSLLRGWLLVVALCGFSVALLKIGFSDCAAAGPLGRPFSPSGHTAMSTLVYGGLALLASAGRPPGVRLVALIPALALALAIGVSRVVVHAHSPSEVVAGFAIGGGALLLLHRATARATLRGSPLALIAVALVVALAMHGTRWPIEQQLQRLAALLHRDVPVCS</sequence>